<comment type="caution">
    <text evidence="3">The sequence shown here is derived from an EMBL/GenBank/DDBJ whole genome shotgun (WGS) entry which is preliminary data.</text>
</comment>
<keyword evidence="1" id="KW-1133">Transmembrane helix</keyword>
<organism evidence="3 4">
    <name type="scientific">Pararge aegeria aegeria</name>
    <dbReference type="NCBI Taxonomy" id="348720"/>
    <lineage>
        <taxon>Eukaryota</taxon>
        <taxon>Metazoa</taxon>
        <taxon>Ecdysozoa</taxon>
        <taxon>Arthropoda</taxon>
        <taxon>Hexapoda</taxon>
        <taxon>Insecta</taxon>
        <taxon>Pterygota</taxon>
        <taxon>Neoptera</taxon>
        <taxon>Endopterygota</taxon>
        <taxon>Lepidoptera</taxon>
        <taxon>Glossata</taxon>
        <taxon>Ditrysia</taxon>
        <taxon>Papilionoidea</taxon>
        <taxon>Nymphalidae</taxon>
        <taxon>Satyrinae</taxon>
        <taxon>Satyrini</taxon>
        <taxon>Parargina</taxon>
        <taxon>Pararge</taxon>
    </lineage>
</organism>
<sequence length="456" mass="50563">MFVIVVVIYLVTKVIAQDQSLSTGTPQSPTLPFLDLFTGASNYYSEPIRKTYSDGYYHTSCPKPDTLASFASMLGSAAKIMMSAAIIAFLKILGGKLFLLPITVMVLAKMGLKALLLWPVISKMMKYFRKKKKNKSRVIMDCSERLACVLQRSSDSGWGSNFGSAITFSMIDDLDEDDFVAKTLLRTLAGDKVAESGDPVYPPFEFRRDPREMGANKLSLPNSNFPPRAYHVPQQQIIHTGAMQSQPVPTAEKVETENSSFSFNGFLNAMNEFSGLNEGENQKSRAANQVDDVNKYKLPSPNGYPRQNFDSWTPTIHDSASIYTPPTLIQHQSTSKASPKFNLLEPVTTKMSSKMSGLMGLVLALLGSGSDNLLMKGFKEVLIDGIIRPLLVAKGGLKVLISKLSIPLFSLVLINLEVLITVWWLWDDCPQPQPMPYQPAYLQPVTDNYSYNSTYK</sequence>
<proteinExistence type="predicted"/>
<keyword evidence="2" id="KW-0732">Signal</keyword>
<evidence type="ECO:0000256" key="1">
    <source>
        <dbReference type="SAM" id="Phobius"/>
    </source>
</evidence>
<feature type="transmembrane region" description="Helical" evidence="1">
    <location>
        <begin position="67"/>
        <end position="90"/>
    </location>
</feature>
<accession>A0A8S4RGL9</accession>
<reference evidence="3" key="1">
    <citation type="submission" date="2022-03" db="EMBL/GenBank/DDBJ databases">
        <authorList>
            <person name="Lindestad O."/>
        </authorList>
    </citation>
    <scope>NUCLEOTIDE SEQUENCE</scope>
</reference>
<evidence type="ECO:0000313" key="4">
    <source>
        <dbReference type="Proteomes" id="UP000838756"/>
    </source>
</evidence>
<evidence type="ECO:0000256" key="2">
    <source>
        <dbReference type="SAM" id="SignalP"/>
    </source>
</evidence>
<dbReference type="EMBL" id="CAKXAJ010025223">
    <property type="protein sequence ID" value="CAH2236837.1"/>
    <property type="molecule type" value="Genomic_DNA"/>
</dbReference>
<dbReference type="OrthoDB" id="7377188at2759"/>
<gene>
    <name evidence="3" type="primary">jg8587</name>
    <name evidence="3" type="ORF">PAEG_LOCUS14174</name>
</gene>
<feature type="signal peptide" evidence="2">
    <location>
        <begin position="1"/>
        <end position="16"/>
    </location>
</feature>
<feature type="chain" id="PRO_5035751854" evidence="2">
    <location>
        <begin position="17"/>
        <end position="456"/>
    </location>
</feature>
<dbReference type="AlphaFoldDB" id="A0A8S4RGL9"/>
<feature type="transmembrane region" description="Helical" evidence="1">
    <location>
        <begin position="97"/>
        <end position="121"/>
    </location>
</feature>
<evidence type="ECO:0000313" key="3">
    <source>
        <dbReference type="EMBL" id="CAH2236837.1"/>
    </source>
</evidence>
<dbReference type="Proteomes" id="UP000838756">
    <property type="component" value="Unassembled WGS sequence"/>
</dbReference>
<protein>
    <submittedName>
        <fullName evidence="3">Jg8587 protein</fullName>
    </submittedName>
</protein>
<keyword evidence="1" id="KW-0812">Transmembrane</keyword>
<keyword evidence="4" id="KW-1185">Reference proteome</keyword>
<keyword evidence="1" id="KW-0472">Membrane</keyword>
<feature type="transmembrane region" description="Helical" evidence="1">
    <location>
        <begin position="404"/>
        <end position="426"/>
    </location>
</feature>
<name>A0A8S4RGL9_9NEOP</name>